<proteinExistence type="predicted"/>
<name>A0AAD4F333_9PEZI</name>
<gene>
    <name evidence="1" type="ORF">NEMBOFW57_001952</name>
</gene>
<dbReference type="EMBL" id="JAHCVI010000001">
    <property type="protein sequence ID" value="KAG7291924.1"/>
    <property type="molecule type" value="Genomic_DNA"/>
</dbReference>
<organism evidence="1 2">
    <name type="scientific">Staphylotrichum longicolle</name>
    <dbReference type="NCBI Taxonomy" id="669026"/>
    <lineage>
        <taxon>Eukaryota</taxon>
        <taxon>Fungi</taxon>
        <taxon>Dikarya</taxon>
        <taxon>Ascomycota</taxon>
        <taxon>Pezizomycotina</taxon>
        <taxon>Sordariomycetes</taxon>
        <taxon>Sordariomycetidae</taxon>
        <taxon>Sordariales</taxon>
        <taxon>Chaetomiaceae</taxon>
        <taxon>Staphylotrichum</taxon>
    </lineage>
</organism>
<dbReference type="AlphaFoldDB" id="A0AAD4F333"/>
<evidence type="ECO:0000313" key="1">
    <source>
        <dbReference type="EMBL" id="KAG7291924.1"/>
    </source>
</evidence>
<keyword evidence="2" id="KW-1185">Reference proteome</keyword>
<sequence>MAEAVESPKKIAETSSPLPSTRLDFDAIARLYIERDQKDGQSLAMIRSDNLWELHHNTNSFDVKASFKRKFHTAIIKQVEQLILGALRFQDDLKDPELEEEKL</sequence>
<evidence type="ECO:0000313" key="2">
    <source>
        <dbReference type="Proteomes" id="UP001197093"/>
    </source>
</evidence>
<dbReference type="Proteomes" id="UP001197093">
    <property type="component" value="Unassembled WGS sequence"/>
</dbReference>
<protein>
    <submittedName>
        <fullName evidence="1">Uncharacterized protein</fullName>
    </submittedName>
</protein>
<accession>A0AAD4F333</accession>
<comment type="caution">
    <text evidence="1">The sequence shown here is derived from an EMBL/GenBank/DDBJ whole genome shotgun (WGS) entry which is preliminary data.</text>
</comment>
<reference evidence="1" key="1">
    <citation type="submission" date="2023-02" db="EMBL/GenBank/DDBJ databases">
        <authorList>
            <person name="Palmer J.M."/>
        </authorList>
    </citation>
    <scope>NUCLEOTIDE SEQUENCE</scope>
    <source>
        <strain evidence="1">FW57</strain>
    </source>
</reference>